<proteinExistence type="predicted"/>
<feature type="region of interest" description="Disordered" evidence="1">
    <location>
        <begin position="292"/>
        <end position="320"/>
    </location>
</feature>
<sequence length="441" mass="48571">MNGFDEAAKCAATATASMSAGIHPNKCIASYRFCRVFRPSPLVPAVWICVTRREWPRNVNRVFSMSRQHLVPQHILGLRVYRLALQLQEPLECMGTFLMVAFPGNFDLETDWLIEASLPYPTLIISAFPLAVLPEHVTDASVAGGSAATISGARLQSCRLGRRKNVTVISPTPPGRLETLAVKVYKGFWIKASVAACFLYVIHGWQRSHVFSVKPGTKPIGPRLAPSVDMVPSVLLVINFKADVHCRVEDGIGPDAQKIMFLQERLTSIYLTGYIFVPDGLPVRQHSRTSVQRCPYSPPITGQRPPSNVLSSTARPSLPLPGSPPAKQCHHLLCFYPRLFRVHRLIGLLAYGTSFDNDRNRTWTVSSTHLAATRTFSCTKREKPGSAAMEVLVAVVRKVAEVRVALLGDVSLSSLAILVIGIARHFTLAGRATERLTLFEN</sequence>
<dbReference type="Proteomes" id="UP001175211">
    <property type="component" value="Unassembled WGS sequence"/>
</dbReference>
<comment type="caution">
    <text evidence="2">The sequence shown here is derived from an EMBL/GenBank/DDBJ whole genome shotgun (WGS) entry which is preliminary data.</text>
</comment>
<gene>
    <name evidence="2" type="ORF">EV420DRAFT_1748672</name>
</gene>
<name>A0AA39N464_ARMTA</name>
<dbReference type="EMBL" id="JAUEPS010000021">
    <property type="protein sequence ID" value="KAK0457531.1"/>
    <property type="molecule type" value="Genomic_DNA"/>
</dbReference>
<keyword evidence="3" id="KW-1185">Reference proteome</keyword>
<accession>A0AA39N464</accession>
<protein>
    <submittedName>
        <fullName evidence="2">Uncharacterized protein</fullName>
    </submittedName>
</protein>
<reference evidence="2" key="1">
    <citation type="submission" date="2023-06" db="EMBL/GenBank/DDBJ databases">
        <authorList>
            <consortium name="Lawrence Berkeley National Laboratory"/>
            <person name="Ahrendt S."/>
            <person name="Sahu N."/>
            <person name="Indic B."/>
            <person name="Wong-Bajracharya J."/>
            <person name="Merenyi Z."/>
            <person name="Ke H.-M."/>
            <person name="Monk M."/>
            <person name="Kocsube S."/>
            <person name="Drula E."/>
            <person name="Lipzen A."/>
            <person name="Balint B."/>
            <person name="Henrissat B."/>
            <person name="Andreopoulos B."/>
            <person name="Martin F.M."/>
            <person name="Harder C.B."/>
            <person name="Rigling D."/>
            <person name="Ford K.L."/>
            <person name="Foster G.D."/>
            <person name="Pangilinan J."/>
            <person name="Papanicolaou A."/>
            <person name="Barry K."/>
            <person name="LaButti K."/>
            <person name="Viragh M."/>
            <person name="Koriabine M."/>
            <person name="Yan M."/>
            <person name="Riley R."/>
            <person name="Champramary S."/>
            <person name="Plett K.L."/>
            <person name="Tsai I.J."/>
            <person name="Slot J."/>
            <person name="Sipos G."/>
            <person name="Plett J."/>
            <person name="Nagy L.G."/>
            <person name="Grigoriev I.V."/>
        </authorList>
    </citation>
    <scope>NUCLEOTIDE SEQUENCE</scope>
    <source>
        <strain evidence="2">CCBAS 213</strain>
    </source>
</reference>
<evidence type="ECO:0000313" key="3">
    <source>
        <dbReference type="Proteomes" id="UP001175211"/>
    </source>
</evidence>
<dbReference type="AlphaFoldDB" id="A0AA39N464"/>
<feature type="compositionally biased region" description="Polar residues" evidence="1">
    <location>
        <begin position="304"/>
        <end position="315"/>
    </location>
</feature>
<dbReference type="RefSeq" id="XP_060329843.1">
    <property type="nucleotide sequence ID" value="XM_060480254.1"/>
</dbReference>
<evidence type="ECO:0000256" key="1">
    <source>
        <dbReference type="SAM" id="MobiDB-lite"/>
    </source>
</evidence>
<organism evidence="2 3">
    <name type="scientific">Armillaria tabescens</name>
    <name type="common">Ringless honey mushroom</name>
    <name type="synonym">Agaricus tabescens</name>
    <dbReference type="NCBI Taxonomy" id="1929756"/>
    <lineage>
        <taxon>Eukaryota</taxon>
        <taxon>Fungi</taxon>
        <taxon>Dikarya</taxon>
        <taxon>Basidiomycota</taxon>
        <taxon>Agaricomycotina</taxon>
        <taxon>Agaricomycetes</taxon>
        <taxon>Agaricomycetidae</taxon>
        <taxon>Agaricales</taxon>
        <taxon>Marasmiineae</taxon>
        <taxon>Physalacriaceae</taxon>
        <taxon>Desarmillaria</taxon>
    </lineage>
</organism>
<dbReference type="GeneID" id="85363802"/>
<evidence type="ECO:0000313" key="2">
    <source>
        <dbReference type="EMBL" id="KAK0457531.1"/>
    </source>
</evidence>